<feature type="compositionally biased region" description="Low complexity" evidence="14">
    <location>
        <begin position="2258"/>
        <end position="2267"/>
    </location>
</feature>
<evidence type="ECO:0000256" key="1">
    <source>
        <dbReference type="ARBA" id="ARBA00004651"/>
    </source>
</evidence>
<evidence type="ECO:0000256" key="5">
    <source>
        <dbReference type="ARBA" id="ARBA00022676"/>
    </source>
</evidence>
<feature type="transmembrane region" description="Helical" evidence="15">
    <location>
        <begin position="1663"/>
        <end position="1683"/>
    </location>
</feature>
<dbReference type="GO" id="GO:0008360">
    <property type="term" value="P:regulation of cell shape"/>
    <property type="evidence" value="ECO:0007669"/>
    <property type="project" value="UniProtKB-KW"/>
</dbReference>
<feature type="non-terminal residue" evidence="17">
    <location>
        <position position="1"/>
    </location>
</feature>
<dbReference type="PANTHER" id="PTHR12741">
    <property type="entry name" value="LYST-INTERACTING PROTEIN LIP5 DOPAMINE RESPONSIVE PROTEIN DRG-1"/>
    <property type="match status" value="1"/>
</dbReference>
<comment type="similarity">
    <text evidence="2">Belongs to the glycosyltransferase 48 family.</text>
</comment>
<keyword evidence="8" id="KW-0133">Cell shape</keyword>
<feature type="transmembrane region" description="Helical" evidence="15">
    <location>
        <begin position="1498"/>
        <end position="1517"/>
    </location>
</feature>
<feature type="transmembrane region" description="Helical" evidence="15">
    <location>
        <begin position="1690"/>
        <end position="1714"/>
    </location>
</feature>
<proteinExistence type="inferred from homology"/>
<feature type="transmembrane region" description="Helical" evidence="15">
    <location>
        <begin position="1523"/>
        <end position="1545"/>
    </location>
</feature>
<feature type="compositionally biased region" description="Low complexity" evidence="14">
    <location>
        <begin position="2038"/>
        <end position="2049"/>
    </location>
</feature>
<comment type="caution">
    <text evidence="17">The sequence shown here is derived from an EMBL/GenBank/DDBJ whole genome shotgun (WGS) entry which is preliminary data.</text>
</comment>
<dbReference type="PANTHER" id="PTHR12741:SF7">
    <property type="entry name" value="CALLOSE SYNTHASE 12"/>
    <property type="match status" value="1"/>
</dbReference>
<dbReference type="Pfam" id="PF02364">
    <property type="entry name" value="Glucan_synthase"/>
    <property type="match status" value="1"/>
</dbReference>
<feature type="compositionally biased region" description="Acidic residues" evidence="14">
    <location>
        <begin position="2065"/>
        <end position="2079"/>
    </location>
</feature>
<evidence type="ECO:0000259" key="16">
    <source>
        <dbReference type="SMART" id="SM01205"/>
    </source>
</evidence>
<evidence type="ECO:0000313" key="18">
    <source>
        <dbReference type="Proteomes" id="UP000324897"/>
    </source>
</evidence>
<dbReference type="Pfam" id="PF12776">
    <property type="entry name" value="Myb_DNA-bind_3"/>
    <property type="match status" value="1"/>
</dbReference>
<evidence type="ECO:0000256" key="14">
    <source>
        <dbReference type="SAM" id="MobiDB-lite"/>
    </source>
</evidence>
<evidence type="ECO:0000256" key="9">
    <source>
        <dbReference type="ARBA" id="ARBA00022989"/>
    </source>
</evidence>
<feature type="transmembrane region" description="Helical" evidence="15">
    <location>
        <begin position="321"/>
        <end position="339"/>
    </location>
</feature>
<feature type="transmembrane region" description="Helical" evidence="15">
    <location>
        <begin position="1346"/>
        <end position="1374"/>
    </location>
</feature>
<evidence type="ECO:0000313" key="17">
    <source>
        <dbReference type="EMBL" id="TVU35076.1"/>
    </source>
</evidence>
<dbReference type="InterPro" id="IPR058851">
    <property type="entry name" value="CALS1_helical"/>
</dbReference>
<gene>
    <name evidence="17" type="ORF">EJB05_16945</name>
</gene>
<feature type="transmembrane region" description="Helical" evidence="15">
    <location>
        <begin position="1629"/>
        <end position="1651"/>
    </location>
</feature>
<dbReference type="InterPro" id="IPR024752">
    <property type="entry name" value="Myb/SANT-like_dom"/>
</dbReference>
<dbReference type="GO" id="GO:0000148">
    <property type="term" value="C:1,3-beta-D-glucan synthase complex"/>
    <property type="evidence" value="ECO:0007669"/>
    <property type="project" value="InterPro"/>
</dbReference>
<dbReference type="InterPro" id="IPR026899">
    <property type="entry name" value="FKS1-like_dom1"/>
</dbReference>
<dbReference type="EC" id="2.4.1.34" evidence="3"/>
<dbReference type="Proteomes" id="UP000324897">
    <property type="component" value="Unassembled WGS sequence"/>
</dbReference>
<dbReference type="OrthoDB" id="1880850at2759"/>
<evidence type="ECO:0000256" key="13">
    <source>
        <dbReference type="ARBA" id="ARBA00047777"/>
    </source>
</evidence>
<feature type="transmembrane region" description="Helical" evidence="15">
    <location>
        <begin position="432"/>
        <end position="457"/>
    </location>
</feature>
<dbReference type="EMBL" id="RWGY01000009">
    <property type="protein sequence ID" value="TVU35076.1"/>
    <property type="molecule type" value="Genomic_DNA"/>
</dbReference>
<comment type="catalytic activity">
    <reaction evidence="13">
        <text>[(1-&gt;3)-beta-D-glucosyl](n) + UDP-alpha-D-glucose = [(1-&gt;3)-beta-D-glucosyl](n+1) + UDP + H(+)</text>
        <dbReference type="Rhea" id="RHEA:21476"/>
        <dbReference type="Rhea" id="RHEA-COMP:11146"/>
        <dbReference type="Rhea" id="RHEA-COMP:14303"/>
        <dbReference type="ChEBI" id="CHEBI:15378"/>
        <dbReference type="ChEBI" id="CHEBI:37671"/>
        <dbReference type="ChEBI" id="CHEBI:58223"/>
        <dbReference type="ChEBI" id="CHEBI:58885"/>
        <dbReference type="EC" id="2.4.1.34"/>
    </reaction>
</comment>
<feature type="domain" description="1,3-beta-glucan synthase component FKS1-like" evidence="16">
    <location>
        <begin position="169"/>
        <end position="285"/>
    </location>
</feature>
<feature type="transmembrane region" description="Helical" evidence="15">
    <location>
        <begin position="536"/>
        <end position="559"/>
    </location>
</feature>
<feature type="region of interest" description="Disordered" evidence="14">
    <location>
        <begin position="2223"/>
        <end position="2284"/>
    </location>
</feature>
<evidence type="ECO:0000256" key="6">
    <source>
        <dbReference type="ARBA" id="ARBA00022679"/>
    </source>
</evidence>
<dbReference type="Gramene" id="TVU35076">
    <property type="protein sequence ID" value="TVU35076"/>
    <property type="gene ID" value="EJB05_16945"/>
</dbReference>
<evidence type="ECO:0000256" key="12">
    <source>
        <dbReference type="ARBA" id="ARBA00032165"/>
    </source>
</evidence>
<name>A0A5J9VHI9_9POAL</name>
<dbReference type="Pfam" id="PF14288">
    <property type="entry name" value="FKS1_dom1"/>
    <property type="match status" value="1"/>
</dbReference>
<accession>A0A5J9VHI9</accession>
<evidence type="ECO:0000256" key="11">
    <source>
        <dbReference type="ARBA" id="ARBA00023316"/>
    </source>
</evidence>
<evidence type="ECO:0000256" key="7">
    <source>
        <dbReference type="ARBA" id="ARBA00022692"/>
    </source>
</evidence>
<evidence type="ECO:0000256" key="4">
    <source>
        <dbReference type="ARBA" id="ARBA00022475"/>
    </source>
</evidence>
<keyword evidence="18" id="KW-1185">Reference proteome</keyword>
<feature type="compositionally biased region" description="Acidic residues" evidence="14">
    <location>
        <begin position="2227"/>
        <end position="2242"/>
    </location>
</feature>
<feature type="region of interest" description="Disordered" evidence="14">
    <location>
        <begin position="2029"/>
        <end position="2079"/>
    </location>
</feature>
<dbReference type="InterPro" id="IPR003440">
    <property type="entry name" value="Glyco_trans_48_dom"/>
</dbReference>
<feature type="transmembrane region" description="Helical" evidence="15">
    <location>
        <begin position="392"/>
        <end position="411"/>
    </location>
</feature>
<dbReference type="GO" id="GO:0006075">
    <property type="term" value="P:(1-&gt;3)-beta-D-glucan biosynthetic process"/>
    <property type="evidence" value="ECO:0007669"/>
    <property type="project" value="InterPro"/>
</dbReference>
<evidence type="ECO:0000256" key="15">
    <source>
        <dbReference type="SAM" id="Phobius"/>
    </source>
</evidence>
<feature type="transmembrane region" description="Helical" evidence="15">
    <location>
        <begin position="497"/>
        <end position="515"/>
    </location>
</feature>
<protein>
    <recommendedName>
        <fullName evidence="12">1,3-beta-glucan synthase</fullName>
        <ecNumber evidence="3">2.4.1.34</ecNumber>
    </recommendedName>
    <alternativeName>
        <fullName evidence="12">1,3-beta-glucan synthase</fullName>
    </alternativeName>
</protein>
<evidence type="ECO:0000256" key="10">
    <source>
        <dbReference type="ARBA" id="ARBA00023136"/>
    </source>
</evidence>
<sequence length="2284" mass="260382">MSVLRNRRAAAAAAAAAAGQPEEAAYNIIPIHDVVMHGNHPSLRFPEVRAAVEALKHAADLTPPALERVWDARRADLFDWLGATFGFQLHNVRNQREHLVLLLANAQLRAGGTLPQDHPADVLHYSIARSIRKKLLKNYTSWCSYLGQKPHLQVHGVGRPVPGVLPDTRRDLLYTALYLLIWGEAANLRFMPECLCYIFHYMALDLNHVIDRSFDIETGRPAIPAVCGVDAFLEKVVTPIYNVLNGEVEFSRNGTKPHSAWRNYDDVNEYFWSRGVFRRLQWPLSPVRSFFIEPGKPGRIGKTGFVEQRSFWNVYRSFDRVWVMLILFFQAALIVAWDGRTPWDSLSHRDIQVRVLSVFITWAGLRIVQAVLDAGTQYSLVRRETALLAVRMVLKVLVATGWTITFIVLYVRMWDQRWRDRRWSFSANTRVLNYLEAVAVFVIPQVLAVVLFIVPWIRNLLEKTNWRILYALTWWFQTRTFVGRGVREGLIDNIKYSIFWVCLLAAKFSFSYFLQIKPMVGPTKTILRLDDIRRNWFEFMPHTERIAVILLWAPVVLIYLMDIQIWYAVFSSLTGALVGLFSHLGEIRSVEQLRLRFQFFASAMQFNLMPVEHLDAVRGGIRSKLYDAINRLKLRYGFGRPYRKIEGNEVEAKRFALIWNEIITTFREEDIVSDKEVELLELPPVMWKIRVVRWPCFLLNNELLLAVSQADELVADDRTHWMKICSSEYRRCAVVEAYDSIRYLLLEIIEDRTTEHIIVNQLFLAFDSAIQDGKFTEEYKLKKLPEIHSYLVTLVELLLKENKDQTKIVNTLQTLYVLAIHDFPVNKKDMDQLRREGLAPSRPNESGLLFEDAIKCPDNNDVSFYKQVRRLHTILTSRDSMNNVPKNPEARRRITFFSNSLFMNMPRAPTVEKMMAFSVLTPYYNEDVMYSKDQLRRENEDGVSILFYLQKIYEDDWANFLERMRREGMADDSEIWAGKFQELKLWASYRGQTLARTVRGMMYYHRALKMLDFLDTASEVDITEGTKHLATFGSIRHENDVHPMNGGFQRRPQRRLDRGTSSVSQLFKGQEDGTALMKYTYVVACQIYGNQKIAKDQRADDILTLMKKNDALRVAYVDEVHHQGYTQYYSVLVKFDQALQKEVEIYRIRLPGPLKLGEGKPENQNHAIIFTRGEAVQTIDMNQDNYFEEALKMRNLLQQYNYYHGSRKPTLLGVREHVFTGSVSSLAWFMSAQETSFVTLGQRVLANPLKVRMHYGHPDVFDRLWFLTRGGISKASRVINISEDIFAGFNCTLRGGNVSHHEYIQVGKGRDVGLNQISMFEAKVSSGNGEQTLSRDIYRLGHRLDFFLMLSVFYTTVGFYFNTMVVVLTVYTFVWGRLYLALSGLEAGIQGSANSTNNKALGTVLNQQFIIQLGLFTALPMIIENSLELGFLPAIWDFFTMQMNFSSLFYTFSMGTKSHYYGRTILHGGAKYRATGRGFVVEHKKFAENYRLYARSHFIKAIELGIILTVYAVHSVIAKNTLVYIIMNISSWFLVVSWVMAPFAFNPSGFDWLKTVYDFEDFMNWIWYPGGLFSKAEQSWEVWWYEEQDHLRTTGLWGKILEILLDLRYFFFQYGVVYQLKIANNSRSIAVYLLSWICVAVIFGVFVLMSYARDKYAAKQHLYYRLVQAAVIILAALVLIMFLKFTPFEIIDIFTSLLAFIPTGWGLISIAQVIRPFIESTVVWDSVVSVARLYEVLLGVMVMAPVALLSWLPGFQEMQTRVLFNEACIVILLGSNWIVEDLQFSGAPDYLCTASQFNVEGLSTDIAYIQIELFHWTPRAPGLPYPLLPPAAADAALLSRTTLAALLLATTLAAHIADLQPRTRRCPWTASEETAATRFTLKRIPFHRSIHSWRGEVAVVQVAASEAAAVVPVAVWEEARVLALSGLVEAPLVEVACSVEAAAPGLEEASVLSAAASVQAAGLGAASLVPAAVVPAPDWEEAAVAADVEEAAIAVACLPLQTVVSAGEATARLDSAPVATTGHLRAEVPRGEKVLLGPSAPVRASSRSANQSGLSRGRAGRLDDSENFDEDDDEEEVDEIAPSNKIKYDKANWIPEENSSLLCRLLLEQIQLGNYNQGNMTSRGYKLLQERWREETNNFLNLKAFANRIGQLKALYGFIKQMHTDTGLGTNPQTDWPVATEQWWKDHTKGKSEWKKYKYSPPEFLSLLHQVFDGVAVDGSTAYAPGEELEDKEQDAEEDDLMEINRDSTRSHGSLKRASSTSTTATSPSKKIRSPTMKVMKEPW</sequence>
<keyword evidence="5" id="KW-0328">Glycosyltransferase</keyword>
<keyword evidence="10 15" id="KW-0472">Membrane</keyword>
<evidence type="ECO:0000256" key="8">
    <source>
        <dbReference type="ARBA" id="ARBA00022960"/>
    </source>
</evidence>
<feature type="transmembrane region" description="Helical" evidence="15">
    <location>
        <begin position="1762"/>
        <end position="1779"/>
    </location>
</feature>
<keyword evidence="6" id="KW-0808">Transferase</keyword>
<dbReference type="Pfam" id="PF25968">
    <property type="entry name" value="CALS1"/>
    <property type="match status" value="1"/>
</dbReference>
<organism evidence="17 18">
    <name type="scientific">Eragrostis curvula</name>
    <name type="common">weeping love grass</name>
    <dbReference type="NCBI Taxonomy" id="38414"/>
    <lineage>
        <taxon>Eukaryota</taxon>
        <taxon>Viridiplantae</taxon>
        <taxon>Streptophyta</taxon>
        <taxon>Embryophyta</taxon>
        <taxon>Tracheophyta</taxon>
        <taxon>Spermatophyta</taxon>
        <taxon>Magnoliopsida</taxon>
        <taxon>Liliopsida</taxon>
        <taxon>Poales</taxon>
        <taxon>Poaceae</taxon>
        <taxon>PACMAD clade</taxon>
        <taxon>Chloridoideae</taxon>
        <taxon>Eragrostideae</taxon>
        <taxon>Eragrostidinae</taxon>
        <taxon>Eragrostis</taxon>
    </lineage>
</organism>
<keyword evidence="4" id="KW-1003">Cell membrane</keyword>
<feature type="transmembrane region" description="Helical" evidence="15">
    <location>
        <begin position="1734"/>
        <end position="1755"/>
    </location>
</feature>
<keyword evidence="11" id="KW-0961">Cell wall biogenesis/degradation</keyword>
<keyword evidence="9 15" id="KW-1133">Transmembrane helix</keyword>
<keyword evidence="7 15" id="KW-0812">Transmembrane</keyword>
<evidence type="ECO:0000256" key="2">
    <source>
        <dbReference type="ARBA" id="ARBA00009040"/>
    </source>
</evidence>
<reference evidence="17 18" key="1">
    <citation type="journal article" date="2019" name="Sci. Rep.">
        <title>A high-quality genome of Eragrostis curvula grass provides insights into Poaceae evolution and supports new strategies to enhance forage quality.</title>
        <authorList>
            <person name="Carballo J."/>
            <person name="Santos B.A.C.M."/>
            <person name="Zappacosta D."/>
            <person name="Garbus I."/>
            <person name="Selva J.P."/>
            <person name="Gallo C.A."/>
            <person name="Diaz A."/>
            <person name="Albertini E."/>
            <person name="Caccamo M."/>
            <person name="Echenique V."/>
        </authorList>
    </citation>
    <scope>NUCLEOTIDE SEQUENCE [LARGE SCALE GENOMIC DNA]</scope>
    <source>
        <strain evidence="18">cv. Victoria</strain>
        <tissue evidence="17">Leaf</tissue>
    </source>
</reference>
<dbReference type="SMART" id="SM01205">
    <property type="entry name" value="FKS1_dom1"/>
    <property type="match status" value="1"/>
</dbReference>
<dbReference type="GO" id="GO:0005886">
    <property type="term" value="C:plasma membrane"/>
    <property type="evidence" value="ECO:0007669"/>
    <property type="project" value="TreeGrafter"/>
</dbReference>
<evidence type="ECO:0000256" key="3">
    <source>
        <dbReference type="ARBA" id="ARBA00012589"/>
    </source>
</evidence>
<comment type="subcellular location">
    <subcellularLocation>
        <location evidence="1">Cell membrane</location>
        <topology evidence="1">Multi-pass membrane protein</topology>
    </subcellularLocation>
</comment>
<dbReference type="GO" id="GO:0003843">
    <property type="term" value="F:1,3-beta-D-glucan synthase activity"/>
    <property type="evidence" value="ECO:0007669"/>
    <property type="project" value="UniProtKB-EC"/>
</dbReference>